<keyword evidence="5 6" id="KW-0699">rRNA-binding</keyword>
<dbReference type="PANTHER" id="PTHR10986">
    <property type="entry name" value="39S RIBOSOMAL PROTEIN L20"/>
    <property type="match status" value="1"/>
</dbReference>
<evidence type="ECO:0000256" key="4">
    <source>
        <dbReference type="ARBA" id="ARBA00035172"/>
    </source>
</evidence>
<dbReference type="GO" id="GO:0003735">
    <property type="term" value="F:structural constituent of ribosome"/>
    <property type="evidence" value="ECO:0007669"/>
    <property type="project" value="InterPro"/>
</dbReference>
<protein>
    <recommendedName>
        <fullName evidence="4 5">Large ribosomal subunit protein bL20</fullName>
    </recommendedName>
</protein>
<evidence type="ECO:0000313" key="7">
    <source>
        <dbReference type="EMBL" id="OGH67469.1"/>
    </source>
</evidence>
<dbReference type="GO" id="GO:0006412">
    <property type="term" value="P:translation"/>
    <property type="evidence" value="ECO:0007669"/>
    <property type="project" value="InterPro"/>
</dbReference>
<comment type="function">
    <text evidence="5 6">Binds directly to 23S ribosomal RNA and is necessary for the in vitro assembly process of the 50S ribosomal subunit. It is not involved in the protein synthesizing functions of that subunit.</text>
</comment>
<gene>
    <name evidence="5" type="primary">rplT</name>
    <name evidence="7" type="ORF">A3J66_01215</name>
</gene>
<dbReference type="HAMAP" id="MF_00382">
    <property type="entry name" value="Ribosomal_bL20"/>
    <property type="match status" value="1"/>
</dbReference>
<dbReference type="Gene3D" id="6.10.160.10">
    <property type="match status" value="1"/>
</dbReference>
<evidence type="ECO:0000256" key="2">
    <source>
        <dbReference type="ARBA" id="ARBA00022980"/>
    </source>
</evidence>
<dbReference type="GO" id="GO:0000027">
    <property type="term" value="P:ribosomal large subunit assembly"/>
    <property type="evidence" value="ECO:0007669"/>
    <property type="project" value="UniProtKB-UniRule"/>
</dbReference>
<evidence type="ECO:0000256" key="1">
    <source>
        <dbReference type="ARBA" id="ARBA00007698"/>
    </source>
</evidence>
<dbReference type="InterPro" id="IPR005813">
    <property type="entry name" value="Ribosomal_bL20"/>
</dbReference>
<accession>A0A1F6M789</accession>
<proteinExistence type="inferred from homology"/>
<dbReference type="Gene3D" id="1.10.1900.20">
    <property type="entry name" value="Ribosomal protein L20"/>
    <property type="match status" value="1"/>
</dbReference>
<evidence type="ECO:0000313" key="8">
    <source>
        <dbReference type="Proteomes" id="UP000176282"/>
    </source>
</evidence>
<dbReference type="GO" id="GO:0019843">
    <property type="term" value="F:rRNA binding"/>
    <property type="evidence" value="ECO:0007669"/>
    <property type="project" value="UniProtKB-UniRule"/>
</dbReference>
<dbReference type="STRING" id="1798680.A3J66_01215"/>
<comment type="caution">
    <text evidence="7">The sequence shown here is derived from an EMBL/GenBank/DDBJ whole genome shotgun (WGS) entry which is preliminary data.</text>
</comment>
<dbReference type="GO" id="GO:0005840">
    <property type="term" value="C:ribosome"/>
    <property type="evidence" value="ECO:0007669"/>
    <property type="project" value="UniProtKB-KW"/>
</dbReference>
<dbReference type="NCBIfam" id="TIGR01032">
    <property type="entry name" value="rplT_bact"/>
    <property type="match status" value="1"/>
</dbReference>
<keyword evidence="2 5" id="KW-0689">Ribosomal protein</keyword>
<dbReference type="CDD" id="cd07026">
    <property type="entry name" value="Ribosomal_L20"/>
    <property type="match status" value="1"/>
</dbReference>
<comment type="similarity">
    <text evidence="1 5 6">Belongs to the bacterial ribosomal protein bL20 family.</text>
</comment>
<dbReference type="InterPro" id="IPR035566">
    <property type="entry name" value="Ribosomal_protein_bL20_C"/>
</dbReference>
<dbReference type="GO" id="GO:1990904">
    <property type="term" value="C:ribonucleoprotein complex"/>
    <property type="evidence" value="ECO:0007669"/>
    <property type="project" value="UniProtKB-KW"/>
</dbReference>
<dbReference type="EMBL" id="MFQB01000032">
    <property type="protein sequence ID" value="OGH67469.1"/>
    <property type="molecule type" value="Genomic_DNA"/>
</dbReference>
<dbReference type="PRINTS" id="PR00062">
    <property type="entry name" value="RIBOSOMALL20"/>
</dbReference>
<dbReference type="FunFam" id="1.10.1900.20:FF:000001">
    <property type="entry name" value="50S ribosomal protein L20"/>
    <property type="match status" value="1"/>
</dbReference>
<evidence type="ECO:0000256" key="3">
    <source>
        <dbReference type="ARBA" id="ARBA00023274"/>
    </source>
</evidence>
<evidence type="ECO:0000256" key="5">
    <source>
        <dbReference type="HAMAP-Rule" id="MF_00382"/>
    </source>
</evidence>
<sequence length="114" mass="13014">MPRVKRGQGHVKKRRSLMKRVKGFQGGRKNLLKQAKVAATKAGMYAYKDRRVKKRTFRALWEVQINAAARMRGMSYSKFIGALKIKQIGINRKILAELAIKNPQVFEAIISSVK</sequence>
<organism evidence="7 8">
    <name type="scientific">Candidatus Magasanikbacteria bacterium RIFCSPHIGHO2_02_FULL_47_14</name>
    <dbReference type="NCBI Taxonomy" id="1798680"/>
    <lineage>
        <taxon>Bacteria</taxon>
        <taxon>Candidatus Magasanikiibacteriota</taxon>
    </lineage>
</organism>
<dbReference type="AlphaFoldDB" id="A0A1F6M789"/>
<keyword evidence="5 6" id="KW-0694">RNA-binding</keyword>
<dbReference type="Pfam" id="PF00453">
    <property type="entry name" value="Ribosomal_L20"/>
    <property type="match status" value="1"/>
</dbReference>
<reference evidence="7 8" key="1">
    <citation type="journal article" date="2016" name="Nat. Commun.">
        <title>Thousands of microbial genomes shed light on interconnected biogeochemical processes in an aquifer system.</title>
        <authorList>
            <person name="Anantharaman K."/>
            <person name="Brown C.T."/>
            <person name="Hug L.A."/>
            <person name="Sharon I."/>
            <person name="Castelle C.J."/>
            <person name="Probst A.J."/>
            <person name="Thomas B.C."/>
            <person name="Singh A."/>
            <person name="Wilkins M.J."/>
            <person name="Karaoz U."/>
            <person name="Brodie E.L."/>
            <person name="Williams K.H."/>
            <person name="Hubbard S.S."/>
            <person name="Banfield J.F."/>
        </authorList>
    </citation>
    <scope>NUCLEOTIDE SEQUENCE [LARGE SCALE GENOMIC DNA]</scope>
</reference>
<dbReference type="SUPFAM" id="SSF74731">
    <property type="entry name" value="Ribosomal protein L20"/>
    <property type="match status" value="1"/>
</dbReference>
<keyword evidence="3 5" id="KW-0687">Ribonucleoprotein</keyword>
<evidence type="ECO:0000256" key="6">
    <source>
        <dbReference type="RuleBase" id="RU000560"/>
    </source>
</evidence>
<dbReference type="Proteomes" id="UP000176282">
    <property type="component" value="Unassembled WGS sequence"/>
</dbReference>
<name>A0A1F6M789_9BACT</name>